<keyword evidence="5 10" id="KW-0812">Transmembrane</keyword>
<organism evidence="11 12">
    <name type="scientific">Halodesulfovibrio aestuarii</name>
    <dbReference type="NCBI Taxonomy" id="126333"/>
    <lineage>
        <taxon>Bacteria</taxon>
        <taxon>Pseudomonadati</taxon>
        <taxon>Thermodesulfobacteriota</taxon>
        <taxon>Desulfovibrionia</taxon>
        <taxon>Desulfovibrionales</taxon>
        <taxon>Desulfovibrionaceae</taxon>
        <taxon>Halodesulfovibrio</taxon>
    </lineage>
</organism>
<evidence type="ECO:0000256" key="3">
    <source>
        <dbReference type="ARBA" id="ARBA00022475"/>
    </source>
</evidence>
<sequence length="380" mass="43841">MDVALPFSGIGFFLLSFASVAILLFCKHFLSSYIKYKYILFSLIVVYIAFFLPFQATIGILLFSLYIYLIYYVFSYSGYRKTLLPIVLVSLPMILFKLDVDGMYKIIGISYITFRVIQAISDQKNYGSLDFFEFTSYLFFPPTLLAGPIDRSYRFKSDLDNGYANISTSNFVSGWELLVIGGLYKFVLAEFVAKFWLAEIDASSTSIVTMINSAYSYTLFFYFDFAGYSAMAMGVGIMLGISVPRNFDKPYLAKNPQDFWRRFHITLGSWLTDYFFKPIYMYLQRFSYFRGRRLLVQNISITLTFLLMGMWNGLVWHYIFSGLLFGLYSSIHNCYVHYVRKGGTDIFSVTPNILSLCMKRLLMVNSVVLALYVFSGRVPL</sequence>
<keyword evidence="7 9" id="KW-0472">Membrane</keyword>
<evidence type="ECO:0000313" key="12">
    <source>
        <dbReference type="Proteomes" id="UP000184001"/>
    </source>
</evidence>
<accession>A0A8G2F8S5</accession>
<dbReference type="RefSeq" id="WP_020000670.1">
    <property type="nucleotide sequence ID" value="NZ_CP192219.1"/>
</dbReference>
<dbReference type="GO" id="GO:0005886">
    <property type="term" value="C:plasma membrane"/>
    <property type="evidence" value="ECO:0007669"/>
    <property type="project" value="UniProtKB-SubCell"/>
</dbReference>
<keyword evidence="4 9" id="KW-0808">Transferase</keyword>
<dbReference type="Pfam" id="PF03062">
    <property type="entry name" value="MBOAT"/>
    <property type="match status" value="1"/>
</dbReference>
<reference evidence="11 12" key="1">
    <citation type="submission" date="2016-11" db="EMBL/GenBank/DDBJ databases">
        <authorList>
            <person name="Varghese N."/>
            <person name="Submissions S."/>
        </authorList>
    </citation>
    <scope>NUCLEOTIDE SEQUENCE [LARGE SCALE GENOMIC DNA]</scope>
    <source>
        <strain evidence="11 12">DSM 17919</strain>
    </source>
</reference>
<dbReference type="InterPro" id="IPR024194">
    <property type="entry name" value="Ac/AlaTfrase_AlgI/DltB"/>
</dbReference>
<keyword evidence="8 9" id="KW-0012">Acyltransferase</keyword>
<name>A0A8G2F8S5_9BACT</name>
<dbReference type="AlphaFoldDB" id="A0A8G2F8S5"/>
<dbReference type="GO" id="GO:0016746">
    <property type="term" value="F:acyltransferase activity"/>
    <property type="evidence" value="ECO:0007669"/>
    <property type="project" value="UniProtKB-KW"/>
</dbReference>
<evidence type="ECO:0000256" key="5">
    <source>
        <dbReference type="ARBA" id="ARBA00022692"/>
    </source>
</evidence>
<evidence type="ECO:0000313" key="11">
    <source>
        <dbReference type="EMBL" id="SHJ01512.1"/>
    </source>
</evidence>
<keyword evidence="6 10" id="KW-1133">Transmembrane helix</keyword>
<dbReference type="PANTHER" id="PTHR13285">
    <property type="entry name" value="ACYLTRANSFERASE"/>
    <property type="match status" value="1"/>
</dbReference>
<evidence type="ECO:0000256" key="2">
    <source>
        <dbReference type="ARBA" id="ARBA00010323"/>
    </source>
</evidence>
<comment type="subcellular location">
    <subcellularLocation>
        <location evidence="1">Cell membrane</location>
        <topology evidence="1">Multi-pass membrane protein</topology>
    </subcellularLocation>
</comment>
<evidence type="ECO:0000256" key="6">
    <source>
        <dbReference type="ARBA" id="ARBA00022989"/>
    </source>
</evidence>
<dbReference type="Proteomes" id="UP000184001">
    <property type="component" value="Unassembled WGS sequence"/>
</dbReference>
<feature type="transmembrane region" description="Helical" evidence="10">
    <location>
        <begin position="219"/>
        <end position="243"/>
    </location>
</feature>
<protein>
    <submittedName>
        <fullName evidence="11">Membrane protein involved in D-alanine export</fullName>
    </submittedName>
</protein>
<dbReference type="PANTHER" id="PTHR13285:SF23">
    <property type="entry name" value="TEICHOIC ACID D-ALANYLTRANSFERASE"/>
    <property type="match status" value="1"/>
</dbReference>
<evidence type="ECO:0000256" key="10">
    <source>
        <dbReference type="SAM" id="Phobius"/>
    </source>
</evidence>
<feature type="transmembrane region" description="Helical" evidence="10">
    <location>
        <begin position="38"/>
        <end position="71"/>
    </location>
</feature>
<keyword evidence="3 9" id="KW-1003">Cell membrane</keyword>
<evidence type="ECO:0000256" key="8">
    <source>
        <dbReference type="ARBA" id="ARBA00023315"/>
    </source>
</evidence>
<feature type="transmembrane region" description="Helical" evidence="10">
    <location>
        <begin position="6"/>
        <end position="26"/>
    </location>
</feature>
<dbReference type="InterPro" id="IPR004299">
    <property type="entry name" value="MBOAT_fam"/>
</dbReference>
<comment type="caution">
    <text evidence="11">The sequence shown here is derived from an EMBL/GenBank/DDBJ whole genome shotgun (WGS) entry which is preliminary data.</text>
</comment>
<gene>
    <name evidence="11" type="ORF">SAMN05660830_01364</name>
</gene>
<comment type="similarity">
    <text evidence="2 9">Belongs to the membrane-bound acyltransferase family.</text>
</comment>
<evidence type="ECO:0000256" key="9">
    <source>
        <dbReference type="PIRNR" id="PIRNR016636"/>
    </source>
</evidence>
<dbReference type="EMBL" id="FQZR01000003">
    <property type="protein sequence ID" value="SHJ01512.1"/>
    <property type="molecule type" value="Genomic_DNA"/>
</dbReference>
<evidence type="ECO:0000256" key="7">
    <source>
        <dbReference type="ARBA" id="ARBA00023136"/>
    </source>
</evidence>
<dbReference type="PIRSF" id="PIRSF016636">
    <property type="entry name" value="AlgI_DltB"/>
    <property type="match status" value="1"/>
</dbReference>
<feature type="transmembrane region" description="Helical" evidence="10">
    <location>
        <begin position="83"/>
        <end position="100"/>
    </location>
</feature>
<evidence type="ECO:0000256" key="4">
    <source>
        <dbReference type="ARBA" id="ARBA00022679"/>
    </source>
</evidence>
<proteinExistence type="inferred from homology"/>
<feature type="transmembrane region" description="Helical" evidence="10">
    <location>
        <begin position="353"/>
        <end position="374"/>
    </location>
</feature>
<dbReference type="InterPro" id="IPR051085">
    <property type="entry name" value="MB_O-acyltransferase"/>
</dbReference>
<evidence type="ECO:0000256" key="1">
    <source>
        <dbReference type="ARBA" id="ARBA00004651"/>
    </source>
</evidence>